<evidence type="ECO:0000259" key="10">
    <source>
        <dbReference type="Pfam" id="PF00593"/>
    </source>
</evidence>
<evidence type="ECO:0000313" key="12">
    <source>
        <dbReference type="Proteomes" id="UP000230790"/>
    </source>
</evidence>
<organism evidence="11 12">
    <name type="scientific">Candidatus Thermofonsia Clade 3 bacterium</name>
    <dbReference type="NCBI Taxonomy" id="2364212"/>
    <lineage>
        <taxon>Bacteria</taxon>
        <taxon>Bacillati</taxon>
        <taxon>Chloroflexota</taxon>
        <taxon>Candidatus Thermofontia</taxon>
        <taxon>Candidatus Thermofonsia Clade 3</taxon>
    </lineage>
</organism>
<sequence>FEASPRGDGYHYLGNPQIKPEVATQFEIGTKGARADFSYQVAAYRNRIADYITGQPTGAFNGGLPVKQTVNLGKVVIDGIEANARWQVRGGQWLSVGYSRLRGENQALNEPLFQMPADELSLGWEGKVGFGWTADATARFVRKQDRVATVFSRGTENATPGFGTLDLGAT</sequence>
<feature type="non-terminal residue" evidence="11">
    <location>
        <position position="170"/>
    </location>
</feature>
<dbReference type="PANTHER" id="PTHR30069">
    <property type="entry name" value="TONB-DEPENDENT OUTER MEMBRANE RECEPTOR"/>
    <property type="match status" value="1"/>
</dbReference>
<evidence type="ECO:0000313" key="11">
    <source>
        <dbReference type="EMBL" id="PJF45870.1"/>
    </source>
</evidence>
<accession>A0A2M8Q7W6</accession>
<dbReference type="Proteomes" id="UP000230790">
    <property type="component" value="Unassembled WGS sequence"/>
</dbReference>
<dbReference type="Pfam" id="PF00593">
    <property type="entry name" value="TonB_dep_Rec_b-barrel"/>
    <property type="match status" value="1"/>
</dbReference>
<dbReference type="InterPro" id="IPR000531">
    <property type="entry name" value="Beta-barrel_TonB"/>
</dbReference>
<keyword evidence="7 9" id="KW-0472">Membrane</keyword>
<evidence type="ECO:0000256" key="1">
    <source>
        <dbReference type="ARBA" id="ARBA00004571"/>
    </source>
</evidence>
<feature type="non-terminal residue" evidence="11">
    <location>
        <position position="1"/>
    </location>
</feature>
<keyword evidence="4 9" id="KW-1134">Transmembrane beta strand</keyword>
<keyword evidence="3 9" id="KW-0813">Transport</keyword>
<keyword evidence="5 9" id="KW-0812">Transmembrane</keyword>
<gene>
    <name evidence="11" type="ORF">CUN48_16690</name>
</gene>
<keyword evidence="11" id="KW-0675">Receptor</keyword>
<proteinExistence type="inferred from homology"/>
<evidence type="ECO:0000256" key="9">
    <source>
        <dbReference type="PROSITE-ProRule" id="PRU01360"/>
    </source>
</evidence>
<dbReference type="InterPro" id="IPR036942">
    <property type="entry name" value="Beta-barrel_TonB_sf"/>
</dbReference>
<comment type="subcellular location">
    <subcellularLocation>
        <location evidence="1 9">Cell outer membrane</location>
        <topology evidence="1 9">Multi-pass membrane protein</topology>
    </subcellularLocation>
</comment>
<comment type="caution">
    <text evidence="11">The sequence shown here is derived from an EMBL/GenBank/DDBJ whole genome shotgun (WGS) entry which is preliminary data.</text>
</comment>
<dbReference type="EMBL" id="PGTN01000680">
    <property type="protein sequence ID" value="PJF45870.1"/>
    <property type="molecule type" value="Genomic_DNA"/>
</dbReference>
<comment type="similarity">
    <text evidence="2 9">Belongs to the TonB-dependent receptor family.</text>
</comment>
<dbReference type="InterPro" id="IPR039426">
    <property type="entry name" value="TonB-dep_rcpt-like"/>
</dbReference>
<evidence type="ECO:0000256" key="4">
    <source>
        <dbReference type="ARBA" id="ARBA00022452"/>
    </source>
</evidence>
<evidence type="ECO:0000256" key="8">
    <source>
        <dbReference type="ARBA" id="ARBA00023237"/>
    </source>
</evidence>
<dbReference type="PANTHER" id="PTHR30069:SF41">
    <property type="entry name" value="HEME_HEMOPEXIN UTILIZATION PROTEIN C"/>
    <property type="match status" value="1"/>
</dbReference>
<feature type="domain" description="TonB-dependent receptor-like beta-barrel" evidence="10">
    <location>
        <begin position="8"/>
        <end position="169"/>
    </location>
</feature>
<reference evidence="11 12" key="1">
    <citation type="submission" date="2017-11" db="EMBL/GenBank/DDBJ databases">
        <title>Evolution of Phototrophy in the Chloroflexi Phylum Driven by Horizontal Gene Transfer.</title>
        <authorList>
            <person name="Ward L.M."/>
            <person name="Hemp J."/>
            <person name="Shih P.M."/>
            <person name="Mcglynn S.E."/>
            <person name="Fischer W."/>
        </authorList>
    </citation>
    <scope>NUCLEOTIDE SEQUENCE [LARGE SCALE GENOMIC DNA]</scope>
    <source>
        <strain evidence="11">JP3_7</strain>
    </source>
</reference>
<evidence type="ECO:0000256" key="5">
    <source>
        <dbReference type="ARBA" id="ARBA00022692"/>
    </source>
</evidence>
<evidence type="ECO:0000256" key="7">
    <source>
        <dbReference type="ARBA" id="ARBA00023136"/>
    </source>
</evidence>
<keyword evidence="6" id="KW-0798">TonB box</keyword>
<evidence type="ECO:0000256" key="6">
    <source>
        <dbReference type="ARBA" id="ARBA00023077"/>
    </source>
</evidence>
<protein>
    <submittedName>
        <fullName evidence="11">Hemin receptor</fullName>
    </submittedName>
</protein>
<dbReference type="PROSITE" id="PS52016">
    <property type="entry name" value="TONB_DEPENDENT_REC_3"/>
    <property type="match status" value="1"/>
</dbReference>
<evidence type="ECO:0000256" key="3">
    <source>
        <dbReference type="ARBA" id="ARBA00022448"/>
    </source>
</evidence>
<dbReference type="Gene3D" id="2.40.170.20">
    <property type="entry name" value="TonB-dependent receptor, beta-barrel domain"/>
    <property type="match status" value="1"/>
</dbReference>
<dbReference type="GO" id="GO:0044718">
    <property type="term" value="P:siderophore transmembrane transport"/>
    <property type="evidence" value="ECO:0007669"/>
    <property type="project" value="TreeGrafter"/>
</dbReference>
<dbReference type="SUPFAM" id="SSF56935">
    <property type="entry name" value="Porins"/>
    <property type="match status" value="1"/>
</dbReference>
<dbReference type="GO" id="GO:0015344">
    <property type="term" value="F:siderophore uptake transmembrane transporter activity"/>
    <property type="evidence" value="ECO:0007669"/>
    <property type="project" value="TreeGrafter"/>
</dbReference>
<dbReference type="GO" id="GO:0009279">
    <property type="term" value="C:cell outer membrane"/>
    <property type="evidence" value="ECO:0007669"/>
    <property type="project" value="UniProtKB-SubCell"/>
</dbReference>
<name>A0A2M8Q7W6_9CHLR</name>
<dbReference type="AlphaFoldDB" id="A0A2M8Q7W6"/>
<keyword evidence="8 9" id="KW-0998">Cell outer membrane</keyword>
<evidence type="ECO:0000256" key="2">
    <source>
        <dbReference type="ARBA" id="ARBA00009810"/>
    </source>
</evidence>